<sequence length="245" mass="28356">MTTRPPWISSRSSSSQNERRSLWPNLVVTIPDAFSRYSGFKYRLWFIWYVWHLWSESWRSPPWSAIICGSDGNGDLWLWEDEDEEYIKVFTENIPVFPELLDWHTACWYLKERLGRTTVAATPLAHLTPQSRLRFVAWLLVAGPLRKKTILQNKRIPSITTMIRRWSKAIALPLIGETCDVCGVSGVLPVWIETMLEDNAEFLKHHWKEIHRSSTSFTSSLSLSGLSFTGWFTAPGRTIDSEPNV</sequence>
<dbReference type="Proteomes" id="UP001218218">
    <property type="component" value="Unassembled WGS sequence"/>
</dbReference>
<keyword evidence="2" id="KW-1185">Reference proteome</keyword>
<gene>
    <name evidence="1" type="ORF">DFH08DRAFT_970864</name>
</gene>
<protein>
    <submittedName>
        <fullName evidence="1">Uncharacterized protein</fullName>
    </submittedName>
</protein>
<reference evidence="1" key="1">
    <citation type="submission" date="2023-03" db="EMBL/GenBank/DDBJ databases">
        <title>Massive genome expansion in bonnet fungi (Mycena s.s.) driven by repeated elements and novel gene families across ecological guilds.</title>
        <authorList>
            <consortium name="Lawrence Berkeley National Laboratory"/>
            <person name="Harder C.B."/>
            <person name="Miyauchi S."/>
            <person name="Viragh M."/>
            <person name="Kuo A."/>
            <person name="Thoen E."/>
            <person name="Andreopoulos B."/>
            <person name="Lu D."/>
            <person name="Skrede I."/>
            <person name="Drula E."/>
            <person name="Henrissat B."/>
            <person name="Morin E."/>
            <person name="Kohler A."/>
            <person name="Barry K."/>
            <person name="LaButti K."/>
            <person name="Morin E."/>
            <person name="Salamov A."/>
            <person name="Lipzen A."/>
            <person name="Mereny Z."/>
            <person name="Hegedus B."/>
            <person name="Baldrian P."/>
            <person name="Stursova M."/>
            <person name="Weitz H."/>
            <person name="Taylor A."/>
            <person name="Grigoriev I.V."/>
            <person name="Nagy L.G."/>
            <person name="Martin F."/>
            <person name="Kauserud H."/>
        </authorList>
    </citation>
    <scope>NUCLEOTIDE SEQUENCE</scope>
    <source>
        <strain evidence="1">CBHHK002</strain>
    </source>
</reference>
<evidence type="ECO:0000313" key="1">
    <source>
        <dbReference type="EMBL" id="KAJ7318968.1"/>
    </source>
</evidence>
<proteinExistence type="predicted"/>
<comment type="caution">
    <text evidence="1">The sequence shown here is derived from an EMBL/GenBank/DDBJ whole genome shotgun (WGS) entry which is preliminary data.</text>
</comment>
<organism evidence="1 2">
    <name type="scientific">Mycena albidolilacea</name>
    <dbReference type="NCBI Taxonomy" id="1033008"/>
    <lineage>
        <taxon>Eukaryota</taxon>
        <taxon>Fungi</taxon>
        <taxon>Dikarya</taxon>
        <taxon>Basidiomycota</taxon>
        <taxon>Agaricomycotina</taxon>
        <taxon>Agaricomycetes</taxon>
        <taxon>Agaricomycetidae</taxon>
        <taxon>Agaricales</taxon>
        <taxon>Marasmiineae</taxon>
        <taxon>Mycenaceae</taxon>
        <taxon>Mycena</taxon>
    </lineage>
</organism>
<dbReference type="EMBL" id="JARIHO010000055">
    <property type="protein sequence ID" value="KAJ7318968.1"/>
    <property type="molecule type" value="Genomic_DNA"/>
</dbReference>
<dbReference type="AlphaFoldDB" id="A0AAD7EEZ0"/>
<accession>A0AAD7EEZ0</accession>
<evidence type="ECO:0000313" key="2">
    <source>
        <dbReference type="Proteomes" id="UP001218218"/>
    </source>
</evidence>
<name>A0AAD7EEZ0_9AGAR</name>